<keyword evidence="1" id="KW-1133">Transmembrane helix</keyword>
<evidence type="ECO:0000313" key="2">
    <source>
        <dbReference type="EMBL" id="MFC4619642.1"/>
    </source>
</evidence>
<evidence type="ECO:0008006" key="4">
    <source>
        <dbReference type="Google" id="ProtNLM"/>
    </source>
</evidence>
<name>A0ABV9GNS5_9BACL</name>
<evidence type="ECO:0000256" key="1">
    <source>
        <dbReference type="SAM" id="Phobius"/>
    </source>
</evidence>
<accession>A0ABV9GNS5</accession>
<dbReference type="Proteomes" id="UP001596022">
    <property type="component" value="Unassembled WGS sequence"/>
</dbReference>
<gene>
    <name evidence="2" type="ORF">ACFO4N_13045</name>
</gene>
<keyword evidence="1" id="KW-0812">Transmembrane</keyword>
<protein>
    <recommendedName>
        <fullName evidence="4">Tumor necrosis factor receptor superfamily member 19</fullName>
    </recommendedName>
</protein>
<dbReference type="RefSeq" id="WP_376846733.1">
    <property type="nucleotide sequence ID" value="NZ_JBHSFW010000010.1"/>
</dbReference>
<keyword evidence="1" id="KW-0472">Membrane</keyword>
<dbReference type="EMBL" id="JBHSFW010000010">
    <property type="protein sequence ID" value="MFC4619642.1"/>
    <property type="molecule type" value="Genomic_DNA"/>
</dbReference>
<proteinExistence type="predicted"/>
<feature type="transmembrane region" description="Helical" evidence="1">
    <location>
        <begin position="6"/>
        <end position="25"/>
    </location>
</feature>
<reference evidence="3" key="1">
    <citation type="journal article" date="2019" name="Int. J. Syst. Evol. Microbiol.">
        <title>The Global Catalogue of Microorganisms (GCM) 10K type strain sequencing project: providing services to taxonomists for standard genome sequencing and annotation.</title>
        <authorList>
            <consortium name="The Broad Institute Genomics Platform"/>
            <consortium name="The Broad Institute Genome Sequencing Center for Infectious Disease"/>
            <person name="Wu L."/>
            <person name="Ma J."/>
        </authorList>
    </citation>
    <scope>NUCLEOTIDE SEQUENCE [LARGE SCALE GENOMIC DNA]</scope>
    <source>
        <strain evidence="3">CGMCC 1.16306</strain>
    </source>
</reference>
<evidence type="ECO:0000313" key="3">
    <source>
        <dbReference type="Proteomes" id="UP001596022"/>
    </source>
</evidence>
<organism evidence="2 3">
    <name type="scientific">Camelliibacillus cellulosilyticus</name>
    <dbReference type="NCBI Taxonomy" id="2174486"/>
    <lineage>
        <taxon>Bacteria</taxon>
        <taxon>Bacillati</taxon>
        <taxon>Bacillota</taxon>
        <taxon>Bacilli</taxon>
        <taxon>Bacillales</taxon>
        <taxon>Sporolactobacillaceae</taxon>
        <taxon>Camelliibacillus</taxon>
    </lineage>
</organism>
<sequence>MKKTLIIGWSMLAVLMIASIFYLIFIMHSFIAVTDDINHHPVVHSWEKAHSSKSEEVTE</sequence>
<keyword evidence="3" id="KW-1185">Reference proteome</keyword>
<comment type="caution">
    <text evidence="2">The sequence shown here is derived from an EMBL/GenBank/DDBJ whole genome shotgun (WGS) entry which is preliminary data.</text>
</comment>